<name>A0A0D7AN49_9AGAR</name>
<protein>
    <submittedName>
        <fullName evidence="1">Uncharacterized protein</fullName>
    </submittedName>
</protein>
<gene>
    <name evidence="1" type="ORF">FISHEDRAFT_55710</name>
</gene>
<evidence type="ECO:0000313" key="2">
    <source>
        <dbReference type="Proteomes" id="UP000054144"/>
    </source>
</evidence>
<evidence type="ECO:0000313" key="1">
    <source>
        <dbReference type="EMBL" id="KIY52726.1"/>
    </source>
</evidence>
<dbReference type="Proteomes" id="UP000054144">
    <property type="component" value="Unassembled WGS sequence"/>
</dbReference>
<dbReference type="OrthoDB" id="3143640at2759"/>
<dbReference type="AlphaFoldDB" id="A0A0D7AN49"/>
<sequence>MTTVLTPSHSSFALSSQACSSSTSPAAGASSSSLSFNEMPSLSDAVKSFQQLLTRSDAPVHLQCIIPTWCPMSGNCLDMHDLHQLRARALLFTHDLLQSLRASGVHATYSLVPSSSTSVSVISARRPTARTAAFNVASISELPTSLIKTKKNVLMLDLDDVPSIVIT</sequence>
<accession>A0A0D7AN49</accession>
<reference evidence="1 2" key="1">
    <citation type="journal article" date="2015" name="Fungal Genet. Biol.">
        <title>Evolution of novel wood decay mechanisms in Agaricales revealed by the genome sequences of Fistulina hepatica and Cylindrobasidium torrendii.</title>
        <authorList>
            <person name="Floudas D."/>
            <person name="Held B.W."/>
            <person name="Riley R."/>
            <person name="Nagy L.G."/>
            <person name="Koehler G."/>
            <person name="Ransdell A.S."/>
            <person name="Younus H."/>
            <person name="Chow J."/>
            <person name="Chiniquy J."/>
            <person name="Lipzen A."/>
            <person name="Tritt A."/>
            <person name="Sun H."/>
            <person name="Haridas S."/>
            <person name="LaButti K."/>
            <person name="Ohm R.A."/>
            <person name="Kues U."/>
            <person name="Blanchette R.A."/>
            <person name="Grigoriev I.V."/>
            <person name="Minto R.E."/>
            <person name="Hibbett D.S."/>
        </authorList>
    </citation>
    <scope>NUCLEOTIDE SEQUENCE [LARGE SCALE GENOMIC DNA]</scope>
    <source>
        <strain evidence="1 2">ATCC 64428</strain>
    </source>
</reference>
<proteinExistence type="predicted"/>
<dbReference type="EMBL" id="KN881630">
    <property type="protein sequence ID" value="KIY52726.1"/>
    <property type="molecule type" value="Genomic_DNA"/>
</dbReference>
<organism evidence="1 2">
    <name type="scientific">Fistulina hepatica ATCC 64428</name>
    <dbReference type="NCBI Taxonomy" id="1128425"/>
    <lineage>
        <taxon>Eukaryota</taxon>
        <taxon>Fungi</taxon>
        <taxon>Dikarya</taxon>
        <taxon>Basidiomycota</taxon>
        <taxon>Agaricomycotina</taxon>
        <taxon>Agaricomycetes</taxon>
        <taxon>Agaricomycetidae</taxon>
        <taxon>Agaricales</taxon>
        <taxon>Fistulinaceae</taxon>
        <taxon>Fistulina</taxon>
    </lineage>
</organism>
<keyword evidence="2" id="KW-1185">Reference proteome</keyword>